<dbReference type="AlphaFoldDB" id="A0A9P5Y7Q0"/>
<evidence type="ECO:0000313" key="3">
    <source>
        <dbReference type="Proteomes" id="UP000807353"/>
    </source>
</evidence>
<protein>
    <submittedName>
        <fullName evidence="2">Uncharacterized protein</fullName>
    </submittedName>
</protein>
<feature type="transmembrane region" description="Helical" evidence="1">
    <location>
        <begin position="58"/>
        <end position="78"/>
    </location>
</feature>
<sequence>MSSESCEMRSERWFNREPRTLVFMPRLVIAAFVGPVLAERVQLVSHFQGNAFSTSRLELFFIAFSAKTNVCVVVAAMWRRRASALDVT</sequence>
<organism evidence="2 3">
    <name type="scientific">Collybia nuda</name>
    <dbReference type="NCBI Taxonomy" id="64659"/>
    <lineage>
        <taxon>Eukaryota</taxon>
        <taxon>Fungi</taxon>
        <taxon>Dikarya</taxon>
        <taxon>Basidiomycota</taxon>
        <taxon>Agaricomycotina</taxon>
        <taxon>Agaricomycetes</taxon>
        <taxon>Agaricomycetidae</taxon>
        <taxon>Agaricales</taxon>
        <taxon>Tricholomatineae</taxon>
        <taxon>Clitocybaceae</taxon>
        <taxon>Collybia</taxon>
    </lineage>
</organism>
<keyword evidence="1" id="KW-0812">Transmembrane</keyword>
<accession>A0A9P5Y7Q0</accession>
<evidence type="ECO:0000256" key="1">
    <source>
        <dbReference type="SAM" id="Phobius"/>
    </source>
</evidence>
<dbReference type="EMBL" id="MU150260">
    <property type="protein sequence ID" value="KAF9463709.1"/>
    <property type="molecule type" value="Genomic_DNA"/>
</dbReference>
<keyword evidence="1" id="KW-1133">Transmembrane helix</keyword>
<keyword evidence="1" id="KW-0472">Membrane</keyword>
<name>A0A9P5Y7Q0_9AGAR</name>
<dbReference type="Proteomes" id="UP000807353">
    <property type="component" value="Unassembled WGS sequence"/>
</dbReference>
<reference evidence="2" key="1">
    <citation type="submission" date="2020-11" db="EMBL/GenBank/DDBJ databases">
        <authorList>
            <consortium name="DOE Joint Genome Institute"/>
            <person name="Ahrendt S."/>
            <person name="Riley R."/>
            <person name="Andreopoulos W."/>
            <person name="Labutti K."/>
            <person name="Pangilinan J."/>
            <person name="Ruiz-Duenas F.J."/>
            <person name="Barrasa J.M."/>
            <person name="Sanchez-Garcia M."/>
            <person name="Camarero S."/>
            <person name="Miyauchi S."/>
            <person name="Serrano A."/>
            <person name="Linde D."/>
            <person name="Babiker R."/>
            <person name="Drula E."/>
            <person name="Ayuso-Fernandez I."/>
            <person name="Pacheco R."/>
            <person name="Padilla G."/>
            <person name="Ferreira P."/>
            <person name="Barriuso J."/>
            <person name="Kellner H."/>
            <person name="Castanera R."/>
            <person name="Alfaro M."/>
            <person name="Ramirez L."/>
            <person name="Pisabarro A.G."/>
            <person name="Kuo A."/>
            <person name="Tritt A."/>
            <person name="Lipzen A."/>
            <person name="He G."/>
            <person name="Yan M."/>
            <person name="Ng V."/>
            <person name="Cullen D."/>
            <person name="Martin F."/>
            <person name="Rosso M.-N."/>
            <person name="Henrissat B."/>
            <person name="Hibbett D."/>
            <person name="Martinez A.T."/>
            <person name="Grigoriev I.V."/>
        </authorList>
    </citation>
    <scope>NUCLEOTIDE SEQUENCE</scope>
    <source>
        <strain evidence="2">CBS 247.69</strain>
    </source>
</reference>
<feature type="transmembrane region" description="Helical" evidence="1">
    <location>
        <begin position="21"/>
        <end position="38"/>
    </location>
</feature>
<evidence type="ECO:0000313" key="2">
    <source>
        <dbReference type="EMBL" id="KAF9463709.1"/>
    </source>
</evidence>
<gene>
    <name evidence="2" type="ORF">BDZ94DRAFT_1258346</name>
</gene>
<proteinExistence type="predicted"/>
<comment type="caution">
    <text evidence="2">The sequence shown here is derived from an EMBL/GenBank/DDBJ whole genome shotgun (WGS) entry which is preliminary data.</text>
</comment>
<keyword evidence="3" id="KW-1185">Reference proteome</keyword>